<keyword evidence="3" id="KW-1185">Reference proteome</keyword>
<dbReference type="KEGG" id="acou:A5CBH24_23260"/>
<gene>
    <name evidence="2" type="ORF">A5CBH24_23260</name>
</gene>
<dbReference type="Proteomes" id="UP000318946">
    <property type="component" value="Chromosome"/>
</dbReference>
<name>A0A4Y1WV97_9BACT</name>
<dbReference type="OrthoDB" id="445083at2"/>
<dbReference type="EMBL" id="AP019735">
    <property type="protein sequence ID" value="BBL05013.1"/>
    <property type="molecule type" value="Genomic_DNA"/>
</dbReference>
<keyword evidence="1" id="KW-0472">Membrane</keyword>
<feature type="transmembrane region" description="Helical" evidence="1">
    <location>
        <begin position="112"/>
        <end position="132"/>
    </location>
</feature>
<evidence type="ECO:0000313" key="2">
    <source>
        <dbReference type="EMBL" id="BBL05013.1"/>
    </source>
</evidence>
<feature type="transmembrane region" description="Helical" evidence="1">
    <location>
        <begin position="13"/>
        <end position="29"/>
    </location>
</feature>
<evidence type="ECO:0000313" key="3">
    <source>
        <dbReference type="Proteomes" id="UP000318946"/>
    </source>
</evidence>
<dbReference type="RefSeq" id="WP_019129551.1">
    <property type="nucleotide sequence ID" value="NZ_AP019735.1"/>
</dbReference>
<proteinExistence type="predicted"/>
<reference evidence="3" key="1">
    <citation type="submission" date="2019-06" db="EMBL/GenBank/DDBJ databases">
        <title>Alistipes onderdonkii subsp. vulgaris subsp. nov., Alistipes dispar sp. nov. and Alistipes communis sp. nov., isolated from human faeces, and creation of Alistipes onderdonkii subsp. onderdonkii subsp. nov.</title>
        <authorList>
            <person name="Sakamoto M."/>
            <person name="Ikeyama N."/>
            <person name="Ogata Y."/>
            <person name="Suda W."/>
            <person name="Iino T."/>
            <person name="Hattori M."/>
            <person name="Ohkuma M."/>
        </authorList>
    </citation>
    <scope>NUCLEOTIDE SEQUENCE [LARGE SCALE GENOMIC DNA]</scope>
    <source>
        <strain evidence="3">5CBH24</strain>
    </source>
</reference>
<dbReference type="GeneID" id="78343044"/>
<dbReference type="AlphaFoldDB" id="A0A4Y1WV97"/>
<protein>
    <submittedName>
        <fullName evidence="2">Uncharacterized protein</fullName>
    </submittedName>
</protein>
<sequence>MSVGYQIKEVLEQIMWMGVAFGIVGYFIYREWGRRRESMTMLERMTPEQLADIRRVDAEIEIERQRRSAGNLWFLRVGMAVFGGGLGGYIGLEIMKNSLLQASGINRDVLGFQIIALIVLMMGLFIFFEFLIELRLRRSVERRCSGERK</sequence>
<keyword evidence="1" id="KW-1133">Transmembrane helix</keyword>
<organism evidence="2 3">
    <name type="scientific">Alistipes communis</name>
    <dbReference type="NCBI Taxonomy" id="2585118"/>
    <lineage>
        <taxon>Bacteria</taxon>
        <taxon>Pseudomonadati</taxon>
        <taxon>Bacteroidota</taxon>
        <taxon>Bacteroidia</taxon>
        <taxon>Bacteroidales</taxon>
        <taxon>Rikenellaceae</taxon>
        <taxon>Alistipes</taxon>
    </lineage>
</organism>
<keyword evidence="1" id="KW-0812">Transmembrane</keyword>
<evidence type="ECO:0000256" key="1">
    <source>
        <dbReference type="SAM" id="Phobius"/>
    </source>
</evidence>
<accession>A0A4Y1WV97</accession>
<feature type="transmembrane region" description="Helical" evidence="1">
    <location>
        <begin position="73"/>
        <end position="92"/>
    </location>
</feature>